<evidence type="ECO:0000256" key="4">
    <source>
        <dbReference type="PROSITE-ProRule" id="PRU00335"/>
    </source>
</evidence>
<evidence type="ECO:0000313" key="7">
    <source>
        <dbReference type="Proteomes" id="UP000054683"/>
    </source>
</evidence>
<evidence type="ECO:0000256" key="1">
    <source>
        <dbReference type="ARBA" id="ARBA00023015"/>
    </source>
</evidence>
<evidence type="ECO:0000259" key="5">
    <source>
        <dbReference type="PROSITE" id="PS50977"/>
    </source>
</evidence>
<dbReference type="PANTHER" id="PTHR47506:SF1">
    <property type="entry name" value="HTH-TYPE TRANSCRIPTIONAL REGULATOR YJDC"/>
    <property type="match status" value="1"/>
</dbReference>
<protein>
    <submittedName>
        <fullName evidence="6">TetR family transcriptional regulator</fullName>
    </submittedName>
</protein>
<evidence type="ECO:0000313" key="6">
    <source>
        <dbReference type="EMBL" id="SAL45454.1"/>
    </source>
</evidence>
<dbReference type="InterPro" id="IPR001647">
    <property type="entry name" value="HTH_TetR"/>
</dbReference>
<evidence type="ECO:0000256" key="3">
    <source>
        <dbReference type="ARBA" id="ARBA00023163"/>
    </source>
</evidence>
<dbReference type="InterPro" id="IPR009057">
    <property type="entry name" value="Homeodomain-like_sf"/>
</dbReference>
<dbReference type="PANTHER" id="PTHR47506">
    <property type="entry name" value="TRANSCRIPTIONAL REGULATORY PROTEIN"/>
    <property type="match status" value="1"/>
</dbReference>
<dbReference type="InterPro" id="IPR036271">
    <property type="entry name" value="Tet_transcr_reg_TetR-rel_C_sf"/>
</dbReference>
<evidence type="ECO:0000256" key="2">
    <source>
        <dbReference type="ARBA" id="ARBA00023125"/>
    </source>
</evidence>
<proteinExistence type="predicted"/>
<dbReference type="Pfam" id="PF00440">
    <property type="entry name" value="TetR_N"/>
    <property type="match status" value="1"/>
</dbReference>
<keyword evidence="2 4" id="KW-0238">DNA-binding</keyword>
<keyword evidence="3" id="KW-0804">Transcription</keyword>
<dbReference type="Gene3D" id="1.10.357.10">
    <property type="entry name" value="Tetracycline Repressor, domain 2"/>
    <property type="match status" value="1"/>
</dbReference>
<gene>
    <name evidence="6" type="ORF">AWB69_04595</name>
</gene>
<dbReference type="SUPFAM" id="SSF46689">
    <property type="entry name" value="Homeodomain-like"/>
    <property type="match status" value="1"/>
</dbReference>
<dbReference type="PRINTS" id="PR00455">
    <property type="entry name" value="HTHTETR"/>
</dbReference>
<feature type="domain" description="HTH tetR-type" evidence="5">
    <location>
        <begin position="14"/>
        <end position="74"/>
    </location>
</feature>
<dbReference type="EMBL" id="FCOK02000032">
    <property type="protein sequence ID" value="SAL45454.1"/>
    <property type="molecule type" value="Genomic_DNA"/>
</dbReference>
<dbReference type="AlphaFoldDB" id="A0A158HM34"/>
<name>A0A158HM34_9BURK</name>
<dbReference type="OrthoDB" id="116240at2"/>
<dbReference type="SUPFAM" id="SSF48498">
    <property type="entry name" value="Tetracyclin repressor-like, C-terminal domain"/>
    <property type="match status" value="1"/>
</dbReference>
<sequence length="194" mass="21302">MDNHSLNTELSTDLSPADRILVTAHELFYRDGIRATGIDRVIAESGVAKKTFYRYYPAKNDLIVAFLEYRHRNWMTWFEDAVKRHGANADALVPALAEWFESDVYRGCAFINAVVEVGGTLSEAVSISRRHKLDMAAVIRTLLPASSRSAKADARALAMAVDGAIVGAQFEDSPEMALKSLARVVKAITDTAKG</sequence>
<dbReference type="Proteomes" id="UP000054683">
    <property type="component" value="Unassembled WGS sequence"/>
</dbReference>
<keyword evidence="1" id="KW-0805">Transcription regulation</keyword>
<dbReference type="GO" id="GO:0003677">
    <property type="term" value="F:DNA binding"/>
    <property type="evidence" value="ECO:0007669"/>
    <property type="project" value="UniProtKB-UniRule"/>
</dbReference>
<accession>A0A158HM34</accession>
<dbReference type="RefSeq" id="WP_062088810.1">
    <property type="nucleotide sequence ID" value="NZ_FCOK02000032.1"/>
</dbReference>
<organism evidence="6 7">
    <name type="scientific">Caballeronia udeis</name>
    <dbReference type="NCBI Taxonomy" id="1232866"/>
    <lineage>
        <taxon>Bacteria</taxon>
        <taxon>Pseudomonadati</taxon>
        <taxon>Pseudomonadota</taxon>
        <taxon>Betaproteobacteria</taxon>
        <taxon>Burkholderiales</taxon>
        <taxon>Burkholderiaceae</taxon>
        <taxon>Caballeronia</taxon>
    </lineage>
</organism>
<feature type="DNA-binding region" description="H-T-H motif" evidence="4">
    <location>
        <begin position="37"/>
        <end position="56"/>
    </location>
</feature>
<dbReference type="PROSITE" id="PS50977">
    <property type="entry name" value="HTH_TETR_2"/>
    <property type="match status" value="1"/>
</dbReference>
<reference evidence="6 7" key="1">
    <citation type="submission" date="2016-01" db="EMBL/GenBank/DDBJ databases">
        <authorList>
            <person name="Oliw E.H."/>
        </authorList>
    </citation>
    <scope>NUCLEOTIDE SEQUENCE [LARGE SCALE GENOMIC DNA]</scope>
    <source>
        <strain evidence="6">LMG 27134</strain>
    </source>
</reference>